<dbReference type="PANTHER" id="PTHR12901">
    <property type="entry name" value="SPERM PROTEIN HOMOLOG"/>
    <property type="match status" value="1"/>
</dbReference>
<comment type="caution">
    <text evidence="4">The sequence shown here is derived from an EMBL/GenBank/DDBJ whole genome shotgun (WGS) entry which is preliminary data.</text>
</comment>
<dbReference type="EMBL" id="NRSJ01000042">
    <property type="protein sequence ID" value="MBK1706442.1"/>
    <property type="molecule type" value="Genomic_DNA"/>
</dbReference>
<evidence type="ECO:0000259" key="3">
    <source>
        <dbReference type="Pfam" id="PF03364"/>
    </source>
</evidence>
<dbReference type="PANTHER" id="PTHR12901:SF10">
    <property type="entry name" value="COENZYME Q-BINDING PROTEIN COQ10, MITOCHONDRIAL"/>
    <property type="match status" value="1"/>
</dbReference>
<dbReference type="RefSeq" id="WP_200347896.1">
    <property type="nucleotide sequence ID" value="NZ_NRSJ01000042.1"/>
</dbReference>
<evidence type="ECO:0000313" key="5">
    <source>
        <dbReference type="Proteomes" id="UP001296776"/>
    </source>
</evidence>
<keyword evidence="5" id="KW-1185">Reference proteome</keyword>
<organism evidence="4 5">
    <name type="scientific">Halochromatium glycolicum</name>
    <dbReference type="NCBI Taxonomy" id="85075"/>
    <lineage>
        <taxon>Bacteria</taxon>
        <taxon>Pseudomonadati</taxon>
        <taxon>Pseudomonadota</taxon>
        <taxon>Gammaproteobacteria</taxon>
        <taxon>Chromatiales</taxon>
        <taxon>Chromatiaceae</taxon>
        <taxon>Halochromatium</taxon>
    </lineage>
</organism>
<dbReference type="SUPFAM" id="SSF55961">
    <property type="entry name" value="Bet v1-like"/>
    <property type="match status" value="1"/>
</dbReference>
<dbReference type="Proteomes" id="UP001296776">
    <property type="component" value="Unassembled WGS sequence"/>
</dbReference>
<protein>
    <recommendedName>
        <fullName evidence="3">Coenzyme Q-binding protein COQ10 START domain-containing protein</fullName>
    </recommendedName>
</protein>
<gene>
    <name evidence="4" type="ORF">CKO40_18265</name>
</gene>
<evidence type="ECO:0000256" key="1">
    <source>
        <dbReference type="ARBA" id="ARBA00008918"/>
    </source>
</evidence>
<reference evidence="4" key="1">
    <citation type="submission" date="2017-08" db="EMBL/GenBank/DDBJ databases">
        <authorList>
            <person name="Imhoff J.F."/>
            <person name="Rahn T."/>
            <person name="Kuenzel S."/>
            <person name="Neulinger S.C."/>
        </authorList>
    </citation>
    <scope>NUCLEOTIDE SEQUENCE</scope>
    <source>
        <strain evidence="4">DSM 11080</strain>
    </source>
</reference>
<accession>A0AAJ0U750</accession>
<feature type="domain" description="Coenzyme Q-binding protein COQ10 START" evidence="3">
    <location>
        <begin position="12"/>
        <end position="135"/>
    </location>
</feature>
<keyword evidence="2" id="KW-1277">Toxin-antitoxin system</keyword>
<dbReference type="AlphaFoldDB" id="A0AAJ0U750"/>
<comment type="similarity">
    <text evidence="1">Belongs to the ribosome association toxin RatA family.</text>
</comment>
<reference evidence="4" key="2">
    <citation type="journal article" date="2020" name="Microorganisms">
        <title>Osmotic Adaptation and Compatible Solute Biosynthesis of Phototrophic Bacteria as Revealed from Genome Analyses.</title>
        <authorList>
            <person name="Imhoff J.F."/>
            <person name="Rahn T."/>
            <person name="Kunzel S."/>
            <person name="Keller A."/>
            <person name="Neulinger S.C."/>
        </authorList>
    </citation>
    <scope>NUCLEOTIDE SEQUENCE</scope>
    <source>
        <strain evidence="4">DSM 11080</strain>
    </source>
</reference>
<evidence type="ECO:0000256" key="2">
    <source>
        <dbReference type="ARBA" id="ARBA00022649"/>
    </source>
</evidence>
<dbReference type="Pfam" id="PF03364">
    <property type="entry name" value="Polyketide_cyc"/>
    <property type="match status" value="1"/>
</dbReference>
<dbReference type="InterPro" id="IPR023393">
    <property type="entry name" value="START-like_dom_sf"/>
</dbReference>
<proteinExistence type="inferred from homology"/>
<evidence type="ECO:0000313" key="4">
    <source>
        <dbReference type="EMBL" id="MBK1706442.1"/>
    </source>
</evidence>
<sequence length="146" mass="17046">MPSFTVRETLRYPRPDVFDLVADIERYPEFVPGWKEARIVWEQENRRSVEQAVGIHRFVWRFRTEALLERPHRIDIEGGGGPVRRLHQVWRFEEREPSTTLVELWTDYALAGGPAAAAAGPFFRRRTEEVVAAFRRRADAVLRASD</sequence>
<dbReference type="InterPro" id="IPR044996">
    <property type="entry name" value="COQ10-like"/>
</dbReference>
<dbReference type="Gene3D" id="3.30.530.20">
    <property type="match status" value="1"/>
</dbReference>
<dbReference type="GO" id="GO:0048039">
    <property type="term" value="F:ubiquinone binding"/>
    <property type="evidence" value="ECO:0007669"/>
    <property type="project" value="InterPro"/>
</dbReference>
<dbReference type="InterPro" id="IPR005031">
    <property type="entry name" value="COQ10_START"/>
</dbReference>
<dbReference type="GO" id="GO:0045333">
    <property type="term" value="P:cellular respiration"/>
    <property type="evidence" value="ECO:0007669"/>
    <property type="project" value="InterPro"/>
</dbReference>
<name>A0AAJ0U750_9GAMM</name>